<dbReference type="Proteomes" id="UP001283361">
    <property type="component" value="Unassembled WGS sequence"/>
</dbReference>
<reference evidence="1" key="1">
    <citation type="journal article" date="2023" name="G3 (Bethesda)">
        <title>A reference genome for the long-term kleptoplast-retaining sea slug Elysia crispata morphotype clarki.</title>
        <authorList>
            <person name="Eastman K.E."/>
            <person name="Pendleton A.L."/>
            <person name="Shaikh M.A."/>
            <person name="Suttiyut T."/>
            <person name="Ogas R."/>
            <person name="Tomko P."/>
            <person name="Gavelis G."/>
            <person name="Widhalm J.R."/>
            <person name="Wisecaver J.H."/>
        </authorList>
    </citation>
    <scope>NUCLEOTIDE SEQUENCE</scope>
    <source>
        <strain evidence="1">ECLA1</strain>
    </source>
</reference>
<sequence length="96" mass="10899">MIFGAENDIQTKNVMIQKKKKTPGKIKHCSAFLHIEQCFLNNTAISFLLFLFSSSRFKEKNNKPTPDLMVQTAGLLNSRETTFVLFPSSTCTVPER</sequence>
<proteinExistence type="predicted"/>
<dbReference type="EMBL" id="JAWDGP010006598">
    <property type="protein sequence ID" value="KAK3738411.1"/>
    <property type="molecule type" value="Genomic_DNA"/>
</dbReference>
<organism evidence="1 2">
    <name type="scientific">Elysia crispata</name>
    <name type="common">lettuce slug</name>
    <dbReference type="NCBI Taxonomy" id="231223"/>
    <lineage>
        <taxon>Eukaryota</taxon>
        <taxon>Metazoa</taxon>
        <taxon>Spiralia</taxon>
        <taxon>Lophotrochozoa</taxon>
        <taxon>Mollusca</taxon>
        <taxon>Gastropoda</taxon>
        <taxon>Heterobranchia</taxon>
        <taxon>Euthyneura</taxon>
        <taxon>Panpulmonata</taxon>
        <taxon>Sacoglossa</taxon>
        <taxon>Placobranchoidea</taxon>
        <taxon>Plakobranchidae</taxon>
        <taxon>Elysia</taxon>
    </lineage>
</organism>
<protein>
    <submittedName>
        <fullName evidence="1">Uncharacterized protein</fullName>
    </submittedName>
</protein>
<accession>A0AAE0YBS4</accession>
<evidence type="ECO:0000313" key="1">
    <source>
        <dbReference type="EMBL" id="KAK3738411.1"/>
    </source>
</evidence>
<comment type="caution">
    <text evidence="1">The sequence shown here is derived from an EMBL/GenBank/DDBJ whole genome shotgun (WGS) entry which is preliminary data.</text>
</comment>
<name>A0AAE0YBS4_9GAST</name>
<evidence type="ECO:0000313" key="2">
    <source>
        <dbReference type="Proteomes" id="UP001283361"/>
    </source>
</evidence>
<dbReference type="AlphaFoldDB" id="A0AAE0YBS4"/>
<gene>
    <name evidence="1" type="ORF">RRG08_037048</name>
</gene>
<keyword evidence="2" id="KW-1185">Reference proteome</keyword>